<protein>
    <submittedName>
        <fullName evidence="1">Uncharacterized protein</fullName>
    </submittedName>
</protein>
<evidence type="ECO:0000313" key="2">
    <source>
        <dbReference type="Proteomes" id="UP001732700"/>
    </source>
</evidence>
<proteinExistence type="predicted"/>
<organism evidence="1 2">
    <name type="scientific">Avena sativa</name>
    <name type="common">Oat</name>
    <dbReference type="NCBI Taxonomy" id="4498"/>
    <lineage>
        <taxon>Eukaryota</taxon>
        <taxon>Viridiplantae</taxon>
        <taxon>Streptophyta</taxon>
        <taxon>Embryophyta</taxon>
        <taxon>Tracheophyta</taxon>
        <taxon>Spermatophyta</taxon>
        <taxon>Magnoliopsida</taxon>
        <taxon>Liliopsida</taxon>
        <taxon>Poales</taxon>
        <taxon>Poaceae</taxon>
        <taxon>BOP clade</taxon>
        <taxon>Pooideae</taxon>
        <taxon>Poodae</taxon>
        <taxon>Poeae</taxon>
        <taxon>Poeae Chloroplast Group 1 (Aveneae type)</taxon>
        <taxon>Aveninae</taxon>
        <taxon>Avena</taxon>
    </lineage>
</organism>
<accession>A0ACD5VKK1</accession>
<name>A0ACD5VKK1_AVESA</name>
<reference evidence="1" key="2">
    <citation type="submission" date="2025-09" db="UniProtKB">
        <authorList>
            <consortium name="EnsemblPlants"/>
        </authorList>
    </citation>
    <scope>IDENTIFICATION</scope>
</reference>
<reference evidence="1" key="1">
    <citation type="submission" date="2021-05" db="EMBL/GenBank/DDBJ databases">
        <authorList>
            <person name="Scholz U."/>
            <person name="Mascher M."/>
            <person name="Fiebig A."/>
        </authorList>
    </citation>
    <scope>NUCLEOTIDE SEQUENCE [LARGE SCALE GENOMIC DNA]</scope>
</reference>
<dbReference type="EnsemblPlants" id="AVESA.00010b.r2.3CG0465410.1">
    <property type="protein sequence ID" value="AVESA.00010b.r2.3CG0465410.1.CDS"/>
    <property type="gene ID" value="AVESA.00010b.r2.3CG0465410"/>
</dbReference>
<evidence type="ECO:0000313" key="1">
    <source>
        <dbReference type="EnsemblPlants" id="AVESA.00010b.r2.3CG0465410.1.CDS"/>
    </source>
</evidence>
<sequence length="641" mass="72126">MELPSEQRLRRSTTPPPPHGTADPDEDDRLSPLPDDMLLQILARLGCVRSAARADVLSRRWRGLWTRLPDLAFRDVPAGEIQAALTRVALPGVSVLDVRLPRCRSPAQCKLDDSRAKSLLRATARLSPKILVLELPDCYHVKLGRPVEIILPHFHRTMSIELDTHLLRIKPPRAGEFPMLETLSIAGNIADLGALLDCCPRLRLLKVTFRGVDHASLKAGLATLEAAVAHGLVVSLLGINGNVGRHRVESSSFALILNAVVRVYPREFIFTNKFLEYVDVNLPCFHHTMLIEMNLYPVYFKQLQDGVFLTLERLTISESRGVVDLASLVTRCPRLRVLKVTTDTCNNVTIHSASLQEIELDLFGDNECQGIDIATSFLEKLKLIVRASTNLRVSILAPMVEKVSLLCMYANGEYPLMFGFWLLQRMRLDPIDNYKGKYDAVLNNKAEDACSQQPSSHVLSLDISASNRLHFGVILDIAQEMEKFMVTNFSVLEPRLNPKGHAFASFVFRLLRMRHIRTVARRLKVVLPWFEESKTPKCLGNCPCNEPENWRSESISLTYLEEVEIEYLRGGDHHIELVRLIFGSAPMLKRMTIKLADEIKQREIGSYATTIHNICLAYPSVDCSIYISSGERCPCHSGRQA</sequence>
<dbReference type="Proteomes" id="UP001732700">
    <property type="component" value="Chromosome 3C"/>
</dbReference>
<keyword evidence="2" id="KW-1185">Reference proteome</keyword>